<feature type="region of interest" description="Disordered" evidence="5">
    <location>
        <begin position="59"/>
        <end position="91"/>
    </location>
</feature>
<dbReference type="InterPro" id="IPR033906">
    <property type="entry name" value="Lipase_N"/>
</dbReference>
<evidence type="ECO:0000256" key="1">
    <source>
        <dbReference type="ARBA" id="ARBA00004613"/>
    </source>
</evidence>
<dbReference type="PANTHER" id="PTHR11610:SF186">
    <property type="entry name" value="FI22312P1"/>
    <property type="match status" value="1"/>
</dbReference>
<keyword evidence="6" id="KW-0732">Signal</keyword>
<feature type="signal peptide" evidence="6">
    <location>
        <begin position="1"/>
        <end position="21"/>
    </location>
</feature>
<comment type="caution">
    <text evidence="8">The sequence shown here is derived from an EMBL/GenBank/DDBJ whole genome shotgun (WGS) entry which is preliminary data.</text>
</comment>
<evidence type="ECO:0000256" key="3">
    <source>
        <dbReference type="ARBA" id="ARBA00022525"/>
    </source>
</evidence>
<dbReference type="GO" id="GO:0005615">
    <property type="term" value="C:extracellular space"/>
    <property type="evidence" value="ECO:0007669"/>
    <property type="project" value="TreeGrafter"/>
</dbReference>
<reference evidence="8" key="3">
    <citation type="submission" date="2019-06" db="EMBL/GenBank/DDBJ databases">
        <authorList>
            <person name="Poynton C."/>
            <person name="Hasenbein S."/>
            <person name="Benoit J.B."/>
            <person name="Sepulveda M.S."/>
            <person name="Poelchau M.F."/>
            <person name="Murali S.C."/>
            <person name="Chen S."/>
            <person name="Glastad K.M."/>
            <person name="Werren J.H."/>
            <person name="Vineis J.H."/>
            <person name="Bowen J.L."/>
            <person name="Friedrich M."/>
            <person name="Jones J."/>
            <person name="Robertson H.M."/>
            <person name="Feyereisen R."/>
            <person name="Mechler-Hickson A."/>
            <person name="Mathers N."/>
            <person name="Lee C.E."/>
            <person name="Colbourne J.K."/>
            <person name="Biales A."/>
            <person name="Johnston J.S."/>
            <person name="Wellborn G.A."/>
            <person name="Rosendale A.J."/>
            <person name="Cridge A.G."/>
            <person name="Munoz-Torres M.C."/>
            <person name="Bain P.A."/>
            <person name="Manny A.R."/>
            <person name="Major K.M."/>
            <person name="Lambert F.N."/>
            <person name="Vulpe C.D."/>
            <person name="Tuck P."/>
            <person name="Blalock B.J."/>
            <person name="Lin Y.-Y."/>
            <person name="Smith M.E."/>
            <person name="Ochoa-Acuna H."/>
            <person name="Chen M.-J.M."/>
            <person name="Childers C.P."/>
            <person name="Qu J."/>
            <person name="Dugan S."/>
            <person name="Lee S.L."/>
            <person name="Chao H."/>
            <person name="Dinh H."/>
            <person name="Han Y."/>
            <person name="Doddapaneni H."/>
            <person name="Worley K.C."/>
            <person name="Muzny D.M."/>
            <person name="Gibbs R.A."/>
            <person name="Richards S."/>
        </authorList>
    </citation>
    <scope>NUCLEOTIDE SEQUENCE</scope>
    <source>
        <strain evidence="8">HAZT.00-mixed</strain>
        <tissue evidence="8">Whole organism</tissue>
    </source>
</reference>
<proteinExistence type="inferred from homology"/>
<keyword evidence="3" id="KW-0964">Secreted</keyword>
<evidence type="ECO:0000256" key="4">
    <source>
        <dbReference type="RuleBase" id="RU004262"/>
    </source>
</evidence>
<feature type="domain" description="Lipase" evidence="7">
    <location>
        <begin position="339"/>
        <end position="572"/>
    </location>
</feature>
<name>A0A6A0HC27_HYAAZ</name>
<reference evidence="8" key="2">
    <citation type="journal article" date="2018" name="Environ. Sci. Technol.">
        <title>The Toxicogenome of Hyalella azteca: A Model for Sediment Ecotoxicology and Evolutionary Toxicology.</title>
        <authorList>
            <person name="Poynton H.C."/>
            <person name="Hasenbein S."/>
            <person name="Benoit J.B."/>
            <person name="Sepulveda M.S."/>
            <person name="Poelchau M.F."/>
            <person name="Hughes D.S.T."/>
            <person name="Murali S.C."/>
            <person name="Chen S."/>
            <person name="Glastad K.M."/>
            <person name="Goodisman M.A.D."/>
            <person name="Werren J.H."/>
            <person name="Vineis J.H."/>
            <person name="Bowen J.L."/>
            <person name="Friedrich M."/>
            <person name="Jones J."/>
            <person name="Robertson H.M."/>
            <person name="Feyereisen R."/>
            <person name="Mechler-Hickson A."/>
            <person name="Mathers N."/>
            <person name="Lee C.E."/>
            <person name="Colbourne J.K."/>
            <person name="Biales A."/>
            <person name="Johnston J.S."/>
            <person name="Wellborn G.A."/>
            <person name="Rosendale A.J."/>
            <person name="Cridge A.G."/>
            <person name="Munoz-Torres M.C."/>
            <person name="Bain P.A."/>
            <person name="Manny A.R."/>
            <person name="Major K.M."/>
            <person name="Lambert F.N."/>
            <person name="Vulpe C.D."/>
            <person name="Tuck P."/>
            <person name="Blalock B.J."/>
            <person name="Lin Y.Y."/>
            <person name="Smith M.E."/>
            <person name="Ochoa-Acuna H."/>
            <person name="Chen M.M."/>
            <person name="Childers C.P."/>
            <person name="Qu J."/>
            <person name="Dugan S."/>
            <person name="Lee S.L."/>
            <person name="Chao H."/>
            <person name="Dinh H."/>
            <person name="Han Y."/>
            <person name="Doddapaneni H."/>
            <person name="Worley K.C."/>
            <person name="Muzny D.M."/>
            <person name="Gibbs R.A."/>
            <person name="Richards S."/>
        </authorList>
    </citation>
    <scope>NUCLEOTIDE SEQUENCE</scope>
    <source>
        <strain evidence="8">HAZT.00-mixed</strain>
        <tissue evidence="8">Whole organism</tissue>
    </source>
</reference>
<gene>
    <name evidence="8" type="ORF">HAZT_HAZT002216</name>
</gene>
<dbReference type="Proteomes" id="UP000711488">
    <property type="component" value="Unassembled WGS sequence"/>
</dbReference>
<dbReference type="CDD" id="cd00707">
    <property type="entry name" value="Pancreat_lipase_like"/>
    <property type="match status" value="1"/>
</dbReference>
<dbReference type="GO" id="GO:0016298">
    <property type="term" value="F:lipase activity"/>
    <property type="evidence" value="ECO:0007669"/>
    <property type="project" value="InterPro"/>
</dbReference>
<dbReference type="InterPro" id="IPR013818">
    <property type="entry name" value="Lipase"/>
</dbReference>
<sequence length="603" mass="67177">MRTVIVVILAAVLSSPRHATCTPGPAPPYTSLFLSPVAPQNVSFRQQLSIAPLSRGLTLTPAQASPSSHGDEQQWLPKSQDEAKRTDRKLFNKNSKKNLVGGIQDDELYSPSNLLNDTESESTKKIVVKDENFQDLTKSTDYDEVGTTAEQFYLQELEQQLQKAKEVRLDRIDLRTWKQKLLKAAGDDVGLHADLSGFMQALSSAKDAPESGYETTLLARPEPSTNFITEDLVPSMDSTSKMSVHSSREVTSAEVRDMALKRWLKSSSAAISSDEAERRKIEELSYKILSLADPEEESKDEANDREIYKAVFTSVAAYQIRKLQRKLRNGRVKRDEEMVCYKDLGCFRDDGAFDYLDVLPSPPEEINTKFLLFTRKNPEAAQIFDPNNATSMQASNFDAESLTKVIVHGFGSSCHRVWVREMRAALLTMVDVNLICVDWENGATVPNYMRAASNTRLVGRQVGRMVESLMKATNTSLDKFHLIGFSLGAHVSGHAGKKLKFKRISGLDPAGPLFENFPPSVRLDSSDAEFVDVIHTNADSLIRGGLGAYQAMGHVDFYPNGGRMQKGCTNLFVGGVSDILWRESNIKLCFLFVYCSFSLQHLF</sequence>
<dbReference type="PRINTS" id="PR00821">
    <property type="entry name" value="TAGLIPASE"/>
</dbReference>
<organism evidence="8">
    <name type="scientific">Hyalella azteca</name>
    <name type="common">Amphipod</name>
    <dbReference type="NCBI Taxonomy" id="294128"/>
    <lineage>
        <taxon>Eukaryota</taxon>
        <taxon>Metazoa</taxon>
        <taxon>Ecdysozoa</taxon>
        <taxon>Arthropoda</taxon>
        <taxon>Crustacea</taxon>
        <taxon>Multicrustacea</taxon>
        <taxon>Malacostraca</taxon>
        <taxon>Eumalacostraca</taxon>
        <taxon>Peracarida</taxon>
        <taxon>Amphipoda</taxon>
        <taxon>Senticaudata</taxon>
        <taxon>Talitrida</taxon>
        <taxon>Talitroidea</taxon>
        <taxon>Hyalellidae</taxon>
        <taxon>Hyalella</taxon>
    </lineage>
</organism>
<comment type="similarity">
    <text evidence="2 4">Belongs to the AB hydrolase superfamily. Lipase family.</text>
</comment>
<dbReference type="GO" id="GO:0016042">
    <property type="term" value="P:lipid catabolic process"/>
    <property type="evidence" value="ECO:0007669"/>
    <property type="project" value="TreeGrafter"/>
</dbReference>
<feature type="compositionally biased region" description="Basic and acidic residues" evidence="5">
    <location>
        <begin position="79"/>
        <end position="90"/>
    </location>
</feature>
<dbReference type="SUPFAM" id="SSF53474">
    <property type="entry name" value="alpha/beta-Hydrolases"/>
    <property type="match status" value="1"/>
</dbReference>
<accession>A0A6A0HC27</accession>
<evidence type="ECO:0000256" key="5">
    <source>
        <dbReference type="SAM" id="MobiDB-lite"/>
    </source>
</evidence>
<dbReference type="PANTHER" id="PTHR11610">
    <property type="entry name" value="LIPASE"/>
    <property type="match status" value="1"/>
</dbReference>
<feature type="chain" id="PRO_5025437376" description="Lipase domain-containing protein" evidence="6">
    <location>
        <begin position="22"/>
        <end position="603"/>
    </location>
</feature>
<dbReference type="InterPro" id="IPR029058">
    <property type="entry name" value="AB_hydrolase_fold"/>
</dbReference>
<comment type="subcellular location">
    <subcellularLocation>
        <location evidence="1">Secreted</location>
    </subcellularLocation>
</comment>
<dbReference type="Gene3D" id="3.40.50.1820">
    <property type="entry name" value="alpha/beta hydrolase"/>
    <property type="match status" value="1"/>
</dbReference>
<dbReference type="FunFam" id="3.40.50.1820:FF:000288">
    <property type="entry name" value="Pancreatic triacylglycerol lipase"/>
    <property type="match status" value="1"/>
</dbReference>
<reference evidence="8" key="1">
    <citation type="submission" date="2014-08" db="EMBL/GenBank/DDBJ databases">
        <authorList>
            <person name="Murali S."/>
            <person name="Richards S."/>
            <person name="Bandaranaike D."/>
            <person name="Bellair M."/>
            <person name="Blankenburg K."/>
            <person name="Chao H."/>
            <person name="Dinh H."/>
            <person name="Doddapaneni H."/>
            <person name="Dugan-Rocha S."/>
            <person name="Elkadiri S."/>
            <person name="Gnanaolivu R."/>
            <person name="Hughes D."/>
            <person name="Lee S."/>
            <person name="Li M."/>
            <person name="Ming W."/>
            <person name="Munidasa M."/>
            <person name="Muniz J."/>
            <person name="Nguyen L."/>
            <person name="Osuji N."/>
            <person name="Pu L.-L."/>
            <person name="Puazo M."/>
            <person name="Skinner E."/>
            <person name="Qu C."/>
            <person name="Quiroz J."/>
            <person name="Raj R."/>
            <person name="Weissenberger G."/>
            <person name="Xin Y."/>
            <person name="Zou X."/>
            <person name="Han Y."/>
            <person name="Worley K."/>
            <person name="Muzny D."/>
            <person name="Gibbs R."/>
        </authorList>
    </citation>
    <scope>NUCLEOTIDE SEQUENCE</scope>
    <source>
        <strain evidence="8">HAZT.00-mixed</strain>
        <tissue evidence="8">Whole organism</tissue>
    </source>
</reference>
<evidence type="ECO:0000256" key="6">
    <source>
        <dbReference type="SAM" id="SignalP"/>
    </source>
</evidence>
<dbReference type="OrthoDB" id="199913at2759"/>
<evidence type="ECO:0000259" key="7">
    <source>
        <dbReference type="Pfam" id="PF00151"/>
    </source>
</evidence>
<dbReference type="EMBL" id="JQDR03001778">
    <property type="protein sequence ID" value="KAA0203368.1"/>
    <property type="molecule type" value="Genomic_DNA"/>
</dbReference>
<dbReference type="InterPro" id="IPR000734">
    <property type="entry name" value="TAG_lipase"/>
</dbReference>
<protein>
    <recommendedName>
        <fullName evidence="7">Lipase domain-containing protein</fullName>
    </recommendedName>
</protein>
<dbReference type="Pfam" id="PF00151">
    <property type="entry name" value="Lipase"/>
    <property type="match status" value="1"/>
</dbReference>
<evidence type="ECO:0000313" key="8">
    <source>
        <dbReference type="EMBL" id="KAA0203368.1"/>
    </source>
</evidence>
<evidence type="ECO:0000256" key="2">
    <source>
        <dbReference type="ARBA" id="ARBA00010701"/>
    </source>
</evidence>
<dbReference type="AlphaFoldDB" id="A0A6A0HC27"/>